<comment type="cofactor">
    <cofactor evidence="20">
        <name>Zn(2+)</name>
        <dbReference type="ChEBI" id="CHEBI:29105"/>
    </cofactor>
    <text evidence="20">Binds 1 zinc ion per subunit.</text>
</comment>
<evidence type="ECO:0000256" key="3">
    <source>
        <dbReference type="ARBA" id="ARBA00004496"/>
    </source>
</evidence>
<evidence type="ECO:0000256" key="8">
    <source>
        <dbReference type="ARBA" id="ARBA00022670"/>
    </source>
</evidence>
<dbReference type="FunFam" id="1.10.390.10:FF:000009">
    <property type="entry name" value="Leukotriene A(4) hydrolase"/>
    <property type="match status" value="1"/>
</dbReference>
<dbReference type="Gene3D" id="3.30.2010.30">
    <property type="match status" value="1"/>
</dbReference>
<dbReference type="Proteomes" id="UP001221413">
    <property type="component" value="Unassembled WGS sequence"/>
</dbReference>
<evidence type="ECO:0000256" key="21">
    <source>
        <dbReference type="SAM" id="MobiDB-lite"/>
    </source>
</evidence>
<feature type="transmembrane region" description="Helical" evidence="22">
    <location>
        <begin position="989"/>
        <end position="1014"/>
    </location>
</feature>
<feature type="domain" description="Major facilitator superfamily (MFS) profile" evidence="23">
    <location>
        <begin position="574"/>
        <end position="1090"/>
    </location>
</feature>
<evidence type="ECO:0000256" key="15">
    <source>
        <dbReference type="ARBA" id="ARBA00023065"/>
    </source>
</evidence>
<keyword evidence="9 22" id="KW-0812">Transmembrane</keyword>
<feature type="binding site" evidence="20">
    <location>
        <position position="1573"/>
    </location>
    <ligand>
        <name>Zn(2+)</name>
        <dbReference type="ChEBI" id="CHEBI:29105"/>
        <note>catalytic</note>
    </ligand>
</feature>
<keyword evidence="16 22" id="KW-0472">Membrane</keyword>
<dbReference type="Gene3D" id="2.60.40.1730">
    <property type="entry name" value="tricorn interacting facor f3 domain"/>
    <property type="match status" value="1"/>
</dbReference>
<evidence type="ECO:0000256" key="14">
    <source>
        <dbReference type="ARBA" id="ARBA00023049"/>
    </source>
</evidence>
<feature type="active site" description="Proton donor" evidence="18">
    <location>
        <position position="1657"/>
    </location>
</feature>
<comment type="subcellular location">
    <subcellularLocation>
        <location evidence="3">Cytoplasm</location>
    </subcellularLocation>
    <subcellularLocation>
        <location evidence="2">Membrane</location>
        <topology evidence="2">Multi-pass membrane protein</topology>
    </subcellularLocation>
    <subcellularLocation>
        <location evidence="1">Nucleus</location>
    </subcellularLocation>
</comment>
<feature type="transmembrane region" description="Helical" evidence="22">
    <location>
        <begin position="859"/>
        <end position="880"/>
    </location>
</feature>
<dbReference type="InterPro" id="IPR016024">
    <property type="entry name" value="ARM-type_fold"/>
</dbReference>
<evidence type="ECO:0000256" key="5">
    <source>
        <dbReference type="ARBA" id="ARBA00010136"/>
    </source>
</evidence>
<dbReference type="InterPro" id="IPR015211">
    <property type="entry name" value="Peptidase_M1_C"/>
</dbReference>
<feature type="transmembrane region" description="Helical" evidence="22">
    <location>
        <begin position="821"/>
        <end position="839"/>
    </location>
</feature>
<accession>A0AAD6J3Y2</accession>
<dbReference type="Pfam" id="PF01433">
    <property type="entry name" value="Peptidase_M1"/>
    <property type="match status" value="1"/>
</dbReference>
<feature type="binding site" evidence="19">
    <location>
        <begin position="1838"/>
        <end position="1840"/>
    </location>
    <ligand>
        <name>a peptide</name>
        <dbReference type="ChEBI" id="CHEBI:60466"/>
    </ligand>
</feature>
<dbReference type="Gene3D" id="1.25.40.320">
    <property type="entry name" value="Peptidase M1, leukotriene A4 hydrolase/aminopeptidase C-terminal domain"/>
    <property type="match status" value="1"/>
</dbReference>
<dbReference type="InterPro" id="IPR049980">
    <property type="entry name" value="LTA4H_cat"/>
</dbReference>
<dbReference type="FunFam" id="3.30.2010.30:FF:000001">
    <property type="entry name" value="Leukotriene A(4) hydrolase"/>
    <property type="match status" value="1"/>
</dbReference>
<evidence type="ECO:0000259" key="23">
    <source>
        <dbReference type="PROSITE" id="PS50850"/>
    </source>
</evidence>
<feature type="transmembrane region" description="Helical" evidence="22">
    <location>
        <begin position="734"/>
        <end position="757"/>
    </location>
</feature>
<keyword evidence="25" id="KW-1185">Reference proteome</keyword>
<dbReference type="GO" id="GO:0006811">
    <property type="term" value="P:monoatomic ion transport"/>
    <property type="evidence" value="ECO:0007669"/>
    <property type="project" value="UniProtKB-KW"/>
</dbReference>
<organism evidence="24 25">
    <name type="scientific">Drechslerella dactyloides</name>
    <name type="common">Nematode-trapping fungus</name>
    <name type="synonym">Arthrobotrys dactyloides</name>
    <dbReference type="NCBI Taxonomy" id="74499"/>
    <lineage>
        <taxon>Eukaryota</taxon>
        <taxon>Fungi</taxon>
        <taxon>Dikarya</taxon>
        <taxon>Ascomycota</taxon>
        <taxon>Pezizomycotina</taxon>
        <taxon>Orbiliomycetes</taxon>
        <taxon>Orbiliales</taxon>
        <taxon>Orbiliaceae</taxon>
        <taxon>Drechslerella</taxon>
    </lineage>
</organism>
<feature type="binding site" evidence="20">
    <location>
        <position position="1569"/>
    </location>
    <ligand>
        <name>Zn(2+)</name>
        <dbReference type="ChEBI" id="CHEBI:29105"/>
        <note>catalytic</note>
    </ligand>
</feature>
<evidence type="ECO:0000256" key="13">
    <source>
        <dbReference type="ARBA" id="ARBA00022989"/>
    </source>
</evidence>
<feature type="transmembrane region" description="Helical" evidence="22">
    <location>
        <begin position="577"/>
        <end position="601"/>
    </location>
</feature>
<evidence type="ECO:0000256" key="10">
    <source>
        <dbReference type="ARBA" id="ARBA00022723"/>
    </source>
</evidence>
<feature type="region of interest" description="Disordered" evidence="21">
    <location>
        <begin position="197"/>
        <end position="224"/>
    </location>
</feature>
<feature type="binding site" evidence="20">
    <location>
        <position position="1592"/>
    </location>
    <ligand>
        <name>Zn(2+)</name>
        <dbReference type="ChEBI" id="CHEBI:29105"/>
        <note>catalytic</note>
    </ligand>
</feature>
<keyword evidence="15" id="KW-0406">Ion transport</keyword>
<gene>
    <name evidence="24" type="ORF">Dda_1694</name>
</gene>
<keyword evidence="6" id="KW-0813">Transport</keyword>
<dbReference type="SMART" id="SM01263">
    <property type="entry name" value="Leuk-A4-hydro_C"/>
    <property type="match status" value="1"/>
</dbReference>
<evidence type="ECO:0000256" key="1">
    <source>
        <dbReference type="ARBA" id="ARBA00004123"/>
    </source>
</evidence>
<proteinExistence type="inferred from homology"/>
<evidence type="ECO:0000256" key="16">
    <source>
        <dbReference type="ARBA" id="ARBA00023136"/>
    </source>
</evidence>
<dbReference type="InterPro" id="IPR001930">
    <property type="entry name" value="Peptidase_M1"/>
</dbReference>
<keyword evidence="14" id="KW-0482">Metalloprotease</keyword>
<dbReference type="InterPro" id="IPR036259">
    <property type="entry name" value="MFS_trans_sf"/>
</dbReference>
<name>A0AAD6J3Y2_DREDA</name>
<evidence type="ECO:0000256" key="7">
    <source>
        <dbReference type="ARBA" id="ARBA00022490"/>
    </source>
</evidence>
<feature type="transmembrane region" description="Helical" evidence="22">
    <location>
        <begin position="644"/>
        <end position="661"/>
    </location>
</feature>
<comment type="similarity">
    <text evidence="5">Belongs to the peptidase M1 family.</text>
</comment>
<dbReference type="Pfam" id="PF17900">
    <property type="entry name" value="Peptidase_M1_N"/>
    <property type="match status" value="1"/>
</dbReference>
<evidence type="ECO:0000256" key="19">
    <source>
        <dbReference type="PIRSR" id="PIRSR634015-2"/>
    </source>
</evidence>
<evidence type="ECO:0000256" key="22">
    <source>
        <dbReference type="SAM" id="Phobius"/>
    </source>
</evidence>
<dbReference type="PANTHER" id="PTHR45726">
    <property type="entry name" value="LEUKOTRIENE A-4 HYDROLASE"/>
    <property type="match status" value="1"/>
</dbReference>
<dbReference type="PRINTS" id="PR00756">
    <property type="entry name" value="ALADIPTASE"/>
</dbReference>
<dbReference type="Gene3D" id="1.20.1250.20">
    <property type="entry name" value="MFS general substrate transporter like domains"/>
    <property type="match status" value="2"/>
</dbReference>
<evidence type="ECO:0000256" key="2">
    <source>
        <dbReference type="ARBA" id="ARBA00004141"/>
    </source>
</evidence>
<dbReference type="InterPro" id="IPR045357">
    <property type="entry name" value="Aminopeptidase_N-like_N"/>
</dbReference>
<dbReference type="GO" id="GO:0022857">
    <property type="term" value="F:transmembrane transporter activity"/>
    <property type="evidence" value="ECO:0007669"/>
    <property type="project" value="InterPro"/>
</dbReference>
<dbReference type="GO" id="GO:0004177">
    <property type="term" value="F:aminopeptidase activity"/>
    <property type="evidence" value="ECO:0007669"/>
    <property type="project" value="TreeGrafter"/>
</dbReference>
<comment type="caution">
    <text evidence="24">The sequence shown here is derived from an EMBL/GenBank/DDBJ whole genome shotgun (WGS) entry which is preliminary data.</text>
</comment>
<evidence type="ECO:0000256" key="9">
    <source>
        <dbReference type="ARBA" id="ARBA00022692"/>
    </source>
</evidence>
<evidence type="ECO:0000256" key="18">
    <source>
        <dbReference type="PIRSR" id="PIRSR634015-1"/>
    </source>
</evidence>
<dbReference type="Gene3D" id="1.10.390.10">
    <property type="entry name" value="Neutral Protease Domain 2"/>
    <property type="match status" value="1"/>
</dbReference>
<feature type="binding site" evidence="19">
    <location>
        <begin position="1540"/>
        <end position="1545"/>
    </location>
    <ligand>
        <name>a peptide</name>
        <dbReference type="ChEBI" id="CHEBI:60466"/>
    </ligand>
</feature>
<feature type="transmembrane region" description="Helical" evidence="22">
    <location>
        <begin position="926"/>
        <end position="945"/>
    </location>
</feature>
<dbReference type="GO" id="GO:0006508">
    <property type="term" value="P:proteolysis"/>
    <property type="evidence" value="ECO:0007669"/>
    <property type="project" value="UniProtKB-KW"/>
</dbReference>
<dbReference type="Pfam" id="PF09127">
    <property type="entry name" value="Leuk-A4-hydro_C"/>
    <property type="match status" value="1"/>
</dbReference>
<reference evidence="24" key="1">
    <citation type="submission" date="2023-01" db="EMBL/GenBank/DDBJ databases">
        <title>The chitinases involved in constricting ring structure development in the nematode-trapping fungus Drechslerella dactyloides.</title>
        <authorList>
            <person name="Wang R."/>
            <person name="Zhang L."/>
            <person name="Tang P."/>
            <person name="Li S."/>
            <person name="Liang L."/>
        </authorList>
    </citation>
    <scope>NUCLEOTIDE SEQUENCE</scope>
    <source>
        <strain evidence="24">YMF1.00031</strain>
    </source>
</reference>
<feature type="transmembrane region" description="Helical" evidence="22">
    <location>
        <begin position="790"/>
        <end position="809"/>
    </location>
</feature>
<sequence length="1882" mass="208944">MAQQTATPNPAVPPLDTDESPFLAAFLAAAPVAAEIISQLSTPQKQRLFATCRALASYRDSCYAWRSITLTKAGYEPRTSLSNINYQIQARISSQGRYLTLPDERTVREQALRQGLYVQPPVESFFCKQLDSARVWDMFSARPGFGSILSELVLDGTSVDIAFIRKVLAVCADSGKGLKRLSVRYCERISLGEVTSLIPDDGTDDASDSGFESQSESDEEGEDTSLLRTLVELRIYGVKDIHPGHQEHRAWLARVDRFFRYTADKKIRTDIGWCSQTLQGQKKRLRRPQCHGFRDLPFVRILPLADTGSVRNTHCVGCNKGPEEIGWHCDGCLKDVMCDICGDFLCDNCDPKRTRIVKCADCPTRRCKPCFQRNGGSFCKNAACKKKATCGMHKLVVACDVCPERTEISCSSCNPARKCKKCSQWIYPHCKGSKANETFQCACDFELCHSCCEAAKSTFIDANLEDGSLEELVYAIDPAEYPIVPRRFKGVSKETLRDNRNWCCFYCKIVPRRGERLRLGGNASDGAVGTHGHTADSKAVVAEAYEHDAASVESAEKQAGVQKVEAIALTWSRTSLWVAYAGILLMATSTSLEAQTTYLYASYALSGFGHHSLLSTISIVTGVMYAVVKPPMAKVADVFGRFEAFTFAIALYVLGYIMLAASNSVESYAGAQVFYAAGATGLQILQQVFIADTTDLLNRALFSSLPDLPFLWTVWAGPEVGAAVLKGSTWRWGYGMWAIILPACSLPLLGALFYSMLKAKKKGLLSPISGEVRRVGVGRFLVKTFWDLDVVGILLFTAALCLVLIPLTLGAGAVGKWRNPSLIAMMVVGGVCLVAFPLFEMSRRLAPSPLLSFRLLKNRTVLAGSLIAVFYFMAFYQSIYPYFYSYLVVANDQSVVSAGRIVLVFSFTSTVSSILISFVIKYTGHYKYFVIAGGLIYILGFGLMLRYRVEGSSRTQIVINQVLVGLGGGFLNVPAQLGVQSVVPHQDVAAATALFLTALSVGQAIGAAISGAIWTNNILDKLDLYLPEAVKVNATLIYSDFTHASSYPVGSEAREAINRSYQETMRLMLISALVSAVPIVLLTFLMENVDLNKRAANVRGRVFGSSGAEADGRVAQEEQAAFRRQSEAATLRWAPLPRTVRPDHDILHDILFDTIRNGRYEGHPSRLMPAKVIKSLVARRWLVQPANIRRPSLRPPPQNPTLARPPARNIHVRIPQPRPPRHGRKLAFSTTMTSTSINIPAAPSPASLQQLQADTARFSTTAEPKMLVLSPGSHDPNTQSNYLVFYPVHSDVALTIEFSKRRFVGSVTTEFECRQQGTCDEILLDSRDVEVKGVVAVKGPEVKSWSLGEKAKKGNYGRQLKVQLGGVVDYQERVVLKIEFATTEKAAALQWLTPEQTTNGKHPYVFSQCEPTYCRTIFPCADTPAAKSTFSFAIRSPLPVLCSGLQTSVGTYDAETKSLLYGYEQTVPIPSYLFAIASGDIAGTRIGPRSWVWGAAEELVTLKAEMDGEVEKFVSIAERITDMEYAWGTYNVLILPPSFPFGGMENPVYTYATPSIISGDKENIDVIAHELAHSWSGNLVTNATFQDFWLNEGWTVYLERRIGAEIHGEKFYDFSSIIGWKSLEEAVNEYGADHEFTKLVPNLVDQDPDDAFSTVPYEKGFTFLRKLDRLVGRERWDRFIPHYFHTFRGKSLTSKQFKDTLLAFFEGDAEAHGLLTTKIDWDKEFYSPGLPEKPDFDTSMADVCYELAKKWRNKDLLGFTPHANDLSGWTANQKVVFLDRLIGYDALAKHDVDLMGKVYGFDCSGNMEVVFRFYGVALKARHEKYYQPAAKWVQTIGRMKYCRPTYRALAGCDRELAVKTFLEREMWYHPLCRTMVRKDLGL</sequence>
<dbReference type="InterPro" id="IPR020846">
    <property type="entry name" value="MFS_dom"/>
</dbReference>
<dbReference type="InterPro" id="IPR042097">
    <property type="entry name" value="Aminopeptidase_N-like_N_sf"/>
</dbReference>
<evidence type="ECO:0000313" key="24">
    <source>
        <dbReference type="EMBL" id="KAJ6263134.1"/>
    </source>
</evidence>
<dbReference type="SUPFAM" id="SSF63737">
    <property type="entry name" value="Leukotriene A4 hydrolase N-terminal domain"/>
    <property type="match status" value="1"/>
</dbReference>
<keyword evidence="13 22" id="KW-1133">Transmembrane helix</keyword>
<feature type="transmembrane region" description="Helical" evidence="22">
    <location>
        <begin position="957"/>
        <end position="977"/>
    </location>
</feature>
<dbReference type="SUPFAM" id="SSF103473">
    <property type="entry name" value="MFS general substrate transporter"/>
    <property type="match status" value="1"/>
</dbReference>
<evidence type="ECO:0000256" key="20">
    <source>
        <dbReference type="PIRSR" id="PIRSR634015-3"/>
    </source>
</evidence>
<dbReference type="InterPro" id="IPR027268">
    <property type="entry name" value="Peptidase_M4/M1_CTD_sf"/>
</dbReference>
<dbReference type="GO" id="GO:0016020">
    <property type="term" value="C:membrane"/>
    <property type="evidence" value="ECO:0007669"/>
    <property type="project" value="UniProtKB-SubCell"/>
</dbReference>
<dbReference type="SUPFAM" id="SSF48371">
    <property type="entry name" value="ARM repeat"/>
    <property type="match status" value="1"/>
</dbReference>
<dbReference type="EMBL" id="JAQGDS010000002">
    <property type="protein sequence ID" value="KAJ6263134.1"/>
    <property type="molecule type" value="Genomic_DNA"/>
</dbReference>
<keyword evidence="11" id="KW-0378">Hydrolase</keyword>
<dbReference type="GO" id="GO:0004301">
    <property type="term" value="F:epoxide hydrolase activity"/>
    <property type="evidence" value="ECO:0007669"/>
    <property type="project" value="TreeGrafter"/>
</dbReference>
<dbReference type="InterPro" id="IPR011701">
    <property type="entry name" value="MFS"/>
</dbReference>
<feature type="transmembrane region" description="Helical" evidence="22">
    <location>
        <begin position="901"/>
        <end position="920"/>
    </location>
</feature>
<dbReference type="GO" id="GO:0008237">
    <property type="term" value="F:metallopeptidase activity"/>
    <property type="evidence" value="ECO:0007669"/>
    <property type="project" value="UniProtKB-KW"/>
</dbReference>
<dbReference type="PANTHER" id="PTHR45726:SF3">
    <property type="entry name" value="LEUKOTRIENE A-4 HYDROLASE"/>
    <property type="match status" value="1"/>
</dbReference>
<dbReference type="GO" id="GO:0005829">
    <property type="term" value="C:cytosol"/>
    <property type="evidence" value="ECO:0007669"/>
    <property type="project" value="TreeGrafter"/>
</dbReference>
<feature type="binding site" evidence="19">
    <location>
        <begin position="1408"/>
        <end position="1410"/>
    </location>
    <ligand>
        <name>a peptide</name>
        <dbReference type="ChEBI" id="CHEBI:60466"/>
    </ligand>
</feature>
<feature type="active site" description="Proton acceptor" evidence="18">
    <location>
        <position position="1570"/>
    </location>
</feature>
<dbReference type="GO" id="GO:0005634">
    <property type="term" value="C:nucleus"/>
    <property type="evidence" value="ECO:0007669"/>
    <property type="project" value="UniProtKB-SubCell"/>
</dbReference>
<keyword evidence="17" id="KW-0539">Nucleus</keyword>
<dbReference type="FunFam" id="1.25.40.320:FF:000001">
    <property type="entry name" value="Leukotriene A(4) hydrolase"/>
    <property type="match status" value="1"/>
</dbReference>
<keyword evidence="7" id="KW-0963">Cytoplasm</keyword>
<dbReference type="GO" id="GO:0008270">
    <property type="term" value="F:zinc ion binding"/>
    <property type="evidence" value="ECO:0007669"/>
    <property type="project" value="InterPro"/>
</dbReference>
<comment type="similarity">
    <text evidence="4">Belongs to the major facilitator superfamily.</text>
</comment>
<dbReference type="Pfam" id="PF07690">
    <property type="entry name" value="MFS_1"/>
    <property type="match status" value="1"/>
</dbReference>
<dbReference type="PROSITE" id="PS50850">
    <property type="entry name" value="MFS"/>
    <property type="match status" value="1"/>
</dbReference>
<protein>
    <submittedName>
        <fullName evidence="24">Laeverin</fullName>
    </submittedName>
</protein>
<evidence type="ECO:0000256" key="11">
    <source>
        <dbReference type="ARBA" id="ARBA00022801"/>
    </source>
</evidence>
<evidence type="ECO:0000313" key="25">
    <source>
        <dbReference type="Proteomes" id="UP001221413"/>
    </source>
</evidence>
<dbReference type="InterPro" id="IPR038502">
    <property type="entry name" value="M1_LTA-4_hydro/amino_C_sf"/>
</dbReference>
<feature type="transmembrane region" description="Helical" evidence="22">
    <location>
        <begin position="1067"/>
        <end position="1086"/>
    </location>
</feature>
<evidence type="ECO:0000256" key="6">
    <source>
        <dbReference type="ARBA" id="ARBA00022448"/>
    </source>
</evidence>
<feature type="transmembrane region" description="Helical" evidence="22">
    <location>
        <begin position="613"/>
        <end position="632"/>
    </location>
</feature>
<evidence type="ECO:0000256" key="17">
    <source>
        <dbReference type="ARBA" id="ARBA00023242"/>
    </source>
</evidence>
<evidence type="ECO:0000256" key="12">
    <source>
        <dbReference type="ARBA" id="ARBA00022833"/>
    </source>
</evidence>
<dbReference type="InterPro" id="IPR034015">
    <property type="entry name" value="M1_LTA4H"/>
</dbReference>
<evidence type="ECO:0000256" key="4">
    <source>
        <dbReference type="ARBA" id="ARBA00008335"/>
    </source>
</evidence>
<dbReference type="FunFam" id="1.20.1250.20:FF:000197">
    <property type="entry name" value="Siderophore iron transporter 1"/>
    <property type="match status" value="1"/>
</dbReference>
<keyword evidence="10 20" id="KW-0479">Metal-binding</keyword>
<dbReference type="CDD" id="cd09599">
    <property type="entry name" value="M1_LTA4H"/>
    <property type="match status" value="1"/>
</dbReference>
<dbReference type="InterPro" id="IPR014782">
    <property type="entry name" value="Peptidase_M1_dom"/>
</dbReference>
<keyword evidence="8" id="KW-0645">Protease</keyword>
<keyword evidence="12 20" id="KW-0862">Zinc</keyword>
<dbReference type="SUPFAM" id="SSF55486">
    <property type="entry name" value="Metalloproteases ('zincins'), catalytic domain"/>
    <property type="match status" value="1"/>
</dbReference>